<protein>
    <submittedName>
        <fullName evidence="2">Uncharacterized protein</fullName>
    </submittedName>
</protein>
<organism evidence="2 3">
    <name type="scientific">candidate division KSB3 bacterium</name>
    <dbReference type="NCBI Taxonomy" id="2044937"/>
    <lineage>
        <taxon>Bacteria</taxon>
        <taxon>candidate division KSB3</taxon>
    </lineage>
</organism>
<comment type="caution">
    <text evidence="2">The sequence shown here is derived from an EMBL/GenBank/DDBJ whole genome shotgun (WGS) entry which is preliminary data.</text>
</comment>
<dbReference type="Gene3D" id="3.30.70.2700">
    <property type="match status" value="1"/>
</dbReference>
<sequence>MLPMKNTPDSPVNSQASTSQHVRISQLEIPLSEVAAQIGGRASPDQHLKSWIAVHCGITEDDVLSYTIRRRSVDARRKPHIRLIYSVEAVVRERCPIREDAQTQVCTPEPEHTHWLYHL</sequence>
<dbReference type="AlphaFoldDB" id="A0A9D5JYM2"/>
<feature type="non-terminal residue" evidence="2">
    <location>
        <position position="119"/>
    </location>
</feature>
<evidence type="ECO:0000256" key="1">
    <source>
        <dbReference type="SAM" id="MobiDB-lite"/>
    </source>
</evidence>
<dbReference type="Proteomes" id="UP000649604">
    <property type="component" value="Unassembled WGS sequence"/>
</dbReference>
<dbReference type="EMBL" id="WJJP01000611">
    <property type="protein sequence ID" value="MBD3326629.1"/>
    <property type="molecule type" value="Genomic_DNA"/>
</dbReference>
<feature type="compositionally biased region" description="Polar residues" evidence="1">
    <location>
        <begin position="7"/>
        <end position="20"/>
    </location>
</feature>
<reference evidence="2" key="1">
    <citation type="submission" date="2019-11" db="EMBL/GenBank/DDBJ databases">
        <title>Microbial mats filling the niche in hypersaline microbial mats.</title>
        <authorList>
            <person name="Wong H.L."/>
            <person name="Macleod F.I."/>
            <person name="White R.A. III"/>
            <person name="Burns B.P."/>
        </authorList>
    </citation>
    <scope>NUCLEOTIDE SEQUENCE</scope>
    <source>
        <strain evidence="2">Rbin_158</strain>
    </source>
</reference>
<accession>A0A9D5JYM2</accession>
<evidence type="ECO:0000313" key="3">
    <source>
        <dbReference type="Proteomes" id="UP000649604"/>
    </source>
</evidence>
<feature type="region of interest" description="Disordered" evidence="1">
    <location>
        <begin position="1"/>
        <end position="20"/>
    </location>
</feature>
<name>A0A9D5JYM2_9BACT</name>
<evidence type="ECO:0000313" key="2">
    <source>
        <dbReference type="EMBL" id="MBD3326629.1"/>
    </source>
</evidence>
<gene>
    <name evidence="2" type="ORF">GF339_18745</name>
</gene>
<proteinExistence type="predicted"/>